<evidence type="ECO:0000313" key="4">
    <source>
        <dbReference type="EnsemblPlants" id="AUR62029211-RA:cds"/>
    </source>
</evidence>
<dbReference type="Gramene" id="AUR62029211-RA">
    <property type="protein sequence ID" value="AUR62029211-RA:cds"/>
    <property type="gene ID" value="AUR62029211"/>
</dbReference>
<feature type="region of interest" description="Disordered" evidence="2">
    <location>
        <begin position="514"/>
        <end position="630"/>
    </location>
</feature>
<dbReference type="AlphaFoldDB" id="A0A803MGV9"/>
<feature type="coiled-coil region" evidence="1">
    <location>
        <begin position="747"/>
        <end position="843"/>
    </location>
</feature>
<dbReference type="EnsemblPlants" id="AUR62029211-RA">
    <property type="protein sequence ID" value="AUR62029211-RA:cds"/>
    <property type="gene ID" value="AUR62029211"/>
</dbReference>
<dbReference type="Pfam" id="PF04195">
    <property type="entry name" value="Transposase_28"/>
    <property type="match status" value="1"/>
</dbReference>
<feature type="compositionally biased region" description="Polar residues" evidence="2">
    <location>
        <begin position="611"/>
        <end position="628"/>
    </location>
</feature>
<sequence length="869" mass="97151">MSENSKEEDLPNLSNSRRRLIRQSLGKDVGRDQGNSSSISDNIDHPFDPLTSEEQKRAYIRHKVIAFCEQYINPSNPNLPADTEILDVEPVSVCYHLRSFAEDQNFDQYGSNVGNIGVSTMPRVKRDVAVAEEAESSRKPGQTQVVSSSESGDKEVPLDSQADQSLPVHESAVNSVEDDDEAETDSENSDSRDNVIDLTSEVIQEENLDEGYNSEEDDAEFRQPLVLADNGKVAKAKVNETFRKTTLGKDYCRKAKTFYNLPDEYELAIPSSGSSVLDCPAGCVAVYAKHFDFGLRLPLHPFIAKILKAWNVCLVQLTPPTICAVIATVWVMLYRNYPLTLNAFRRLITLKRDGQSEGWWSSYTQPRKYTVHPKLSSCKGWQGKFFFMFVPDDFPLRRTFFRPHPRFDTIPERDHGKHEHRAISHFDILEYDNGEGKIRLTPKVWVPNVSYILGNAPLSHVGLCWTDLHGIGKLDNKQLGLSADGNRVIRRCPKASKPSYDTLATYCSRASTVSAKRKAEEMADDSAKRRKLSSLANRRGGGVRVNSPRRSDGAATKANQAKDKELPPSPKIRDKTVVQSTAPSIKRVTDGVEVEDLTNTPETPPSQPPTSGQIITQSIPTAGGSDTSAPGLVYRDRLWIERPNGRFPEEVLKGFTAPPGHSGDRWQPTIDACRNESMITDDPMQGGTLGYRLLSNLTLPMDRPAAAIGPLAALHMHNMLKAVMSGTELVEMYRYYQEKHHQSSTSQNALQTALDNADKALKKLKEIKEKDDLEMTALRTRANKVESLELEVQQLKTEIVEKNQAIERLPTLEKDHNDAKACISNLENKVQGLEADKPAIRQRAVSRYLASREFCSRLQDRFDGGWTAV</sequence>
<feature type="region of interest" description="Disordered" evidence="2">
    <location>
        <begin position="1"/>
        <end position="49"/>
    </location>
</feature>
<evidence type="ECO:0000256" key="1">
    <source>
        <dbReference type="SAM" id="Coils"/>
    </source>
</evidence>
<feature type="compositionally biased region" description="Basic and acidic residues" evidence="2">
    <location>
        <begin position="517"/>
        <end position="527"/>
    </location>
</feature>
<feature type="domain" description="Transposase (putative) gypsy type" evidence="3">
    <location>
        <begin position="286"/>
        <end position="351"/>
    </location>
</feature>
<keyword evidence="1" id="KW-0175">Coiled coil</keyword>
<dbReference type="Proteomes" id="UP000596660">
    <property type="component" value="Unplaced"/>
</dbReference>
<accession>A0A803MGV9</accession>
<name>A0A803MGV9_CHEQI</name>
<evidence type="ECO:0000259" key="3">
    <source>
        <dbReference type="Pfam" id="PF04195"/>
    </source>
</evidence>
<feature type="compositionally biased region" description="Polar residues" evidence="2">
    <location>
        <begin position="139"/>
        <end position="150"/>
    </location>
</feature>
<reference evidence="4" key="1">
    <citation type="journal article" date="2017" name="Nature">
        <title>The genome of Chenopodium quinoa.</title>
        <authorList>
            <person name="Jarvis D.E."/>
            <person name="Ho Y.S."/>
            <person name="Lightfoot D.J."/>
            <person name="Schmoeckel S.M."/>
            <person name="Li B."/>
            <person name="Borm T.J.A."/>
            <person name="Ohyanagi H."/>
            <person name="Mineta K."/>
            <person name="Michell C.T."/>
            <person name="Saber N."/>
            <person name="Kharbatia N.M."/>
            <person name="Rupper R.R."/>
            <person name="Sharp A.R."/>
            <person name="Dally N."/>
            <person name="Boughton B.A."/>
            <person name="Woo Y.H."/>
            <person name="Gao G."/>
            <person name="Schijlen E.G.W.M."/>
            <person name="Guo X."/>
            <person name="Momin A.A."/>
            <person name="Negrao S."/>
            <person name="Al-Babili S."/>
            <person name="Gehring C."/>
            <person name="Roessner U."/>
            <person name="Jung C."/>
            <person name="Murphy K."/>
            <person name="Arold S.T."/>
            <person name="Gojobori T."/>
            <person name="van der Linden C.G."/>
            <person name="van Loo E.N."/>
            <person name="Jellen E.N."/>
            <person name="Maughan P.J."/>
            <person name="Tester M."/>
        </authorList>
    </citation>
    <scope>NUCLEOTIDE SEQUENCE [LARGE SCALE GENOMIC DNA]</scope>
    <source>
        <strain evidence="4">cv. PI 614886</strain>
    </source>
</reference>
<reference evidence="4" key="2">
    <citation type="submission" date="2021-03" db="UniProtKB">
        <authorList>
            <consortium name="EnsemblPlants"/>
        </authorList>
    </citation>
    <scope>IDENTIFICATION</scope>
</reference>
<evidence type="ECO:0000313" key="5">
    <source>
        <dbReference type="Proteomes" id="UP000596660"/>
    </source>
</evidence>
<protein>
    <recommendedName>
        <fullName evidence="3">Transposase (putative) gypsy type domain-containing protein</fullName>
    </recommendedName>
</protein>
<organism evidence="4 5">
    <name type="scientific">Chenopodium quinoa</name>
    <name type="common">Quinoa</name>
    <dbReference type="NCBI Taxonomy" id="63459"/>
    <lineage>
        <taxon>Eukaryota</taxon>
        <taxon>Viridiplantae</taxon>
        <taxon>Streptophyta</taxon>
        <taxon>Embryophyta</taxon>
        <taxon>Tracheophyta</taxon>
        <taxon>Spermatophyta</taxon>
        <taxon>Magnoliopsida</taxon>
        <taxon>eudicotyledons</taxon>
        <taxon>Gunneridae</taxon>
        <taxon>Pentapetalae</taxon>
        <taxon>Caryophyllales</taxon>
        <taxon>Chenopodiaceae</taxon>
        <taxon>Chenopodioideae</taxon>
        <taxon>Atripliceae</taxon>
        <taxon>Chenopodium</taxon>
    </lineage>
</organism>
<proteinExistence type="predicted"/>
<feature type="compositionally biased region" description="Acidic residues" evidence="2">
    <location>
        <begin position="176"/>
        <end position="188"/>
    </location>
</feature>
<feature type="compositionally biased region" description="Basic and acidic residues" evidence="2">
    <location>
        <begin position="560"/>
        <end position="576"/>
    </location>
</feature>
<evidence type="ECO:0000256" key="2">
    <source>
        <dbReference type="SAM" id="MobiDB-lite"/>
    </source>
</evidence>
<dbReference type="InterPro" id="IPR007321">
    <property type="entry name" value="Transposase_28"/>
</dbReference>
<feature type="region of interest" description="Disordered" evidence="2">
    <location>
        <begin position="131"/>
        <end position="196"/>
    </location>
</feature>
<keyword evidence="5" id="KW-1185">Reference proteome</keyword>